<organism evidence="1 2">
    <name type="scientific">Allomeiothermus silvanus (strain ATCC 700542 / DSM 9946 / NBRC 106475 / NCIMB 13440 / VI-R2)</name>
    <name type="common">Thermus silvanus</name>
    <dbReference type="NCBI Taxonomy" id="526227"/>
    <lineage>
        <taxon>Bacteria</taxon>
        <taxon>Thermotogati</taxon>
        <taxon>Deinococcota</taxon>
        <taxon>Deinococci</taxon>
        <taxon>Thermales</taxon>
        <taxon>Thermaceae</taxon>
        <taxon>Allomeiothermus</taxon>
    </lineage>
</organism>
<name>D7BAN0_ALLS1</name>
<accession>D7BAN0</accession>
<keyword evidence="2" id="KW-1185">Reference proteome</keyword>
<protein>
    <submittedName>
        <fullName evidence="1">Uncharacterized protein</fullName>
    </submittedName>
</protein>
<dbReference type="EMBL" id="CP002042">
    <property type="protein sequence ID" value="ADH62552.1"/>
    <property type="molecule type" value="Genomic_DNA"/>
</dbReference>
<dbReference type="eggNOG" id="ENOG50337YE">
    <property type="taxonomic scope" value="Bacteria"/>
</dbReference>
<dbReference type="AlphaFoldDB" id="D7BAN0"/>
<sequence>MFVRVQIKKTLSCWRALTPRPYNGVKLIEFNPYQHLVETLELGSDRQALGESFALARDYAKERLGEHQVQQVVENSVARLWHGAGGLYYELKAAPDAFYARLGPVLGEYLSQPDAQMVVWDAVLQTEHQEADVVALYAPDYLERDESVFLSYTLEGTRYERGEPRYAPPLFLRVEGRTESLVMMQLEPTPTRPAGQEYLMFRLPKGQPLLPGLHD</sequence>
<reference evidence="1 2" key="1">
    <citation type="journal article" date="2010" name="Stand. Genomic Sci.">
        <title>Complete genome sequence of Meiothermus silvanus type strain (VI-R2).</title>
        <authorList>
            <person name="Sikorski J."/>
            <person name="Tindall B.J."/>
            <person name="Lowry S."/>
            <person name="Lucas S."/>
            <person name="Nolan M."/>
            <person name="Copeland A."/>
            <person name="Glavina Del Rio T."/>
            <person name="Tice H."/>
            <person name="Cheng J.F."/>
            <person name="Han C."/>
            <person name="Pitluck S."/>
            <person name="Liolios K."/>
            <person name="Ivanova N."/>
            <person name="Mavromatis K."/>
            <person name="Mikhailova N."/>
            <person name="Pati A."/>
            <person name="Goodwin L."/>
            <person name="Chen A."/>
            <person name="Palaniappan K."/>
            <person name="Land M."/>
            <person name="Hauser L."/>
            <person name="Chang Y.J."/>
            <person name="Jeffries C.D."/>
            <person name="Rohde M."/>
            <person name="Goker M."/>
            <person name="Woyke T."/>
            <person name="Bristow J."/>
            <person name="Eisen J.A."/>
            <person name="Markowitz V."/>
            <person name="Hugenholtz P."/>
            <person name="Kyrpides N.C."/>
            <person name="Klenk H.P."/>
            <person name="Lapidus A."/>
        </authorList>
    </citation>
    <scope>NUCLEOTIDE SEQUENCE [LARGE SCALE GENOMIC DNA]</scope>
    <source>
        <strain evidence="2">ATCC 700542 / DSM 9946 / VI-R2</strain>
    </source>
</reference>
<dbReference type="KEGG" id="msv:Mesil_0633"/>
<dbReference type="HOGENOM" id="CLU_1487602_0_0_0"/>
<gene>
    <name evidence="1" type="ordered locus">Mesil_0633</name>
</gene>
<evidence type="ECO:0000313" key="2">
    <source>
        <dbReference type="Proteomes" id="UP000001916"/>
    </source>
</evidence>
<evidence type="ECO:0000313" key="1">
    <source>
        <dbReference type="EMBL" id="ADH62552.1"/>
    </source>
</evidence>
<proteinExistence type="predicted"/>
<dbReference type="Proteomes" id="UP000001916">
    <property type="component" value="Chromosome"/>
</dbReference>